<evidence type="ECO:0000256" key="1">
    <source>
        <dbReference type="SAM" id="Phobius"/>
    </source>
</evidence>
<evidence type="ECO:0000313" key="3">
    <source>
        <dbReference type="Proteomes" id="UP000011704"/>
    </source>
</evidence>
<protein>
    <submittedName>
        <fullName evidence="2">Uncharacterized protein</fullName>
    </submittedName>
</protein>
<dbReference type="STRING" id="1266370.NITGR_570015"/>
<evidence type="ECO:0000313" key="2">
    <source>
        <dbReference type="EMBL" id="CCQ91066.1"/>
    </source>
</evidence>
<dbReference type="HOGENOM" id="CLU_3346379_0_0_0"/>
<dbReference type="Proteomes" id="UP000011704">
    <property type="component" value="Unassembled WGS sequence"/>
</dbReference>
<keyword evidence="1" id="KW-0812">Transmembrane</keyword>
<sequence length="37" mass="4561">MDYKYTYSKLFNVLFHIGVIFNVLLVIWLYLVFFNIL</sequence>
<gene>
    <name evidence="2" type="ORF">NITGR_570015</name>
</gene>
<proteinExistence type="predicted"/>
<organism evidence="2 3">
    <name type="scientific">Nitrospina gracilis (strain 3/211)</name>
    <dbReference type="NCBI Taxonomy" id="1266370"/>
    <lineage>
        <taxon>Bacteria</taxon>
        <taxon>Pseudomonadati</taxon>
        <taxon>Nitrospinota/Tectimicrobiota group</taxon>
        <taxon>Nitrospinota</taxon>
        <taxon>Nitrospinia</taxon>
        <taxon>Nitrospinales</taxon>
        <taxon>Nitrospinaceae</taxon>
        <taxon>Nitrospina</taxon>
    </lineage>
</organism>
<keyword evidence="1" id="KW-0472">Membrane</keyword>
<name>M1ZCI5_NITG3</name>
<reference evidence="2 3" key="1">
    <citation type="journal article" date="2013" name="Front. Microbiol.">
        <title>The genome of Nitrospina gracilis illuminates the metabolism and evolution of the major marine nitrite oxidizer.</title>
        <authorList>
            <person name="Luecker S."/>
            <person name="Nowka B."/>
            <person name="Rattei T."/>
            <person name="Spieck E."/>
            <person name="and Daims H."/>
        </authorList>
    </citation>
    <scope>NUCLEOTIDE SEQUENCE [LARGE SCALE GENOMIC DNA]</scope>
    <source>
        <strain evidence="2 3">3/211</strain>
    </source>
</reference>
<dbReference type="AlphaFoldDB" id="M1ZCI5"/>
<comment type="caution">
    <text evidence="2">The sequence shown here is derived from an EMBL/GenBank/DDBJ whole genome shotgun (WGS) entry which is preliminary data.</text>
</comment>
<keyword evidence="3" id="KW-1185">Reference proteome</keyword>
<dbReference type="InParanoid" id="M1ZCI5"/>
<dbReference type="EMBL" id="CAQJ01000063">
    <property type="protein sequence ID" value="CCQ91066.1"/>
    <property type="molecule type" value="Genomic_DNA"/>
</dbReference>
<feature type="transmembrane region" description="Helical" evidence="1">
    <location>
        <begin position="13"/>
        <end position="34"/>
    </location>
</feature>
<keyword evidence="1" id="KW-1133">Transmembrane helix</keyword>
<accession>M1ZCI5</accession>